<dbReference type="InterPro" id="IPR013546">
    <property type="entry name" value="PII_UdlTrfase/GS_AdlTrfase"/>
</dbReference>
<evidence type="ECO:0000256" key="3">
    <source>
        <dbReference type="ARBA" id="ARBA00022741"/>
    </source>
</evidence>
<dbReference type="Pfam" id="PF08335">
    <property type="entry name" value="GlnD_UR_UTase"/>
    <property type="match status" value="2"/>
</dbReference>
<feature type="domain" description="Glutamate-ammonia ligase adenylyltransferase repeated" evidence="7">
    <location>
        <begin position="555"/>
        <end position="796"/>
    </location>
</feature>
<feature type="domain" description="Glutamate-ammonia ligase adenylyltransferase repeated" evidence="7">
    <location>
        <begin position="45"/>
        <end position="281"/>
    </location>
</feature>
<dbReference type="InterPro" id="IPR043519">
    <property type="entry name" value="NT_sf"/>
</dbReference>
<dbReference type="InterPro" id="IPR005190">
    <property type="entry name" value="GlnE_rpt_dom"/>
</dbReference>
<dbReference type="InterPro" id="IPR023057">
    <property type="entry name" value="GlnE"/>
</dbReference>
<keyword evidence="4" id="KW-0067">ATP-binding</keyword>
<comment type="caution">
    <text evidence="9">The sequence shown here is derived from an EMBL/GenBank/DDBJ whole genome shotgun (WGS) entry which is preliminary data.</text>
</comment>
<keyword evidence="6" id="KW-0511">Multifunctional enzyme</keyword>
<dbReference type="NCBIfam" id="NF010706">
    <property type="entry name" value="PRK14108.1"/>
    <property type="match status" value="1"/>
</dbReference>
<organism evidence="9 10">
    <name type="scientific">Paralimibaculum aggregatum</name>
    <dbReference type="NCBI Taxonomy" id="3036245"/>
    <lineage>
        <taxon>Bacteria</taxon>
        <taxon>Pseudomonadati</taxon>
        <taxon>Pseudomonadota</taxon>
        <taxon>Alphaproteobacteria</taxon>
        <taxon>Rhodobacterales</taxon>
        <taxon>Paracoccaceae</taxon>
        <taxon>Paralimibaculum</taxon>
    </lineage>
</organism>
<reference evidence="9 10" key="1">
    <citation type="submission" date="2023-04" db="EMBL/GenBank/DDBJ databases">
        <title>Marinoamorphus aggregata gen. nov., sp. Nov., isolate from tissue of brittle star Ophioplocus japonicus.</title>
        <authorList>
            <person name="Kawano K."/>
            <person name="Sawayama S."/>
            <person name="Nakagawa S."/>
        </authorList>
    </citation>
    <scope>NUCLEOTIDE SEQUENCE [LARGE SCALE GENOMIC DNA]</scope>
    <source>
        <strain evidence="9 10">NKW23</strain>
    </source>
</reference>
<feature type="domain" description="PII-uridylyltransferase/Glutamine-synthetase adenylyltransferase" evidence="8">
    <location>
        <begin position="822"/>
        <end position="893"/>
    </location>
</feature>
<keyword evidence="10" id="KW-1185">Reference proteome</keyword>
<keyword evidence="3" id="KW-0547">Nucleotide-binding</keyword>
<evidence type="ECO:0000259" key="7">
    <source>
        <dbReference type="Pfam" id="PF03710"/>
    </source>
</evidence>
<sequence length="964" mass="102885">MTASLESRLSRAPVAHDRERADALMAGLPAALAAGPLGELLHGTAGSAPYLARLTEHHAAWLEAAVAQAPEDALDDLLATLAAEVAEAGEEKAVSSALRLAKSRAALLIALADLGGAWCTLETTGALTRLAEGCLSGATGWLLAEALRRKRLPGIAEEDLATGAGYAVIAMGKLGAGELNYSSDIDLICLFDEGRFDPADYAEAKAGFIRVTRGLVRLMADQTAEGYVFRTDLRLRPAPSTTPVCMAMEPAERYYESLGRTWERAAHIKARTVAGDIAAGQGYLQRLAPFVWRKHLDFAAIEDTHDMLRKIREKKGKFTPAGLPGHDLKLGPGGIREIEFFAQTRQLIGGGRHPEIRSPRTLEALAALAALGWVERGTAATLSADYTAHRDLEHRLQMVEDAQTQIIPQTAEARARVAALAGWDDLAAWERDVADRLARVHRATEAFFGPGRPPRKAEAQPFEITAEWLAAQGFERPEDACRRIERWRSGSLPATRSQRSRRLYAGLEPRLIAELARAGRPDEAIAEFDRFLSGLPAGVQVFSLFSANPHLLDLIVGTCALAPKLAAHLGSEPKALDALLTPDFFEPLPGTEALTADLEDWVAREADYEGRLDAARRWARETRFRAGLQVLKGKASAEEAGAAFSAIAEACLAVLLPRVIDDFASRHGPPPGVGLAVIAMGKLGSGEMTAGSDLDLIIVYDAGDATASEGRRPLSPSVYYPRLTQALVAALTAPTAEGRLYEVDMRLRPSGRQGPVAVSLAAFESYQREKAWVWEHMALTRARVVTGEPGLGARVEAVIAAALESRAGAPEVLAEAREMRVRLLEAHAKERARPWSLKHTAGGLMEIEFLAQTGALLRGLAGTRRVTEVLPALGAAGWISAAEADELARAHALQSHIQQIERVALETPFDGATAGAGLKAAVAAATGFEDFAALEAALGAAQAGAAAVVERIFADVEEAGSGEA</sequence>
<accession>A0ABQ6LHR2</accession>
<dbReference type="GO" id="GO:0016779">
    <property type="term" value="F:nucleotidyltransferase activity"/>
    <property type="evidence" value="ECO:0007669"/>
    <property type="project" value="UniProtKB-KW"/>
</dbReference>
<dbReference type="PANTHER" id="PTHR30621:SF0">
    <property type="entry name" value="BIFUNCTIONAL GLUTAMINE SYNTHETASE ADENYLYLTRANSFERASE_ADENYLYL-REMOVING ENZYME"/>
    <property type="match status" value="1"/>
</dbReference>
<evidence type="ECO:0000313" key="10">
    <source>
        <dbReference type="Proteomes" id="UP001239909"/>
    </source>
</evidence>
<dbReference type="Gene3D" id="1.20.120.330">
    <property type="entry name" value="Nucleotidyltransferases domain 2"/>
    <property type="match status" value="2"/>
</dbReference>
<evidence type="ECO:0000259" key="8">
    <source>
        <dbReference type="Pfam" id="PF08335"/>
    </source>
</evidence>
<dbReference type="RefSeq" id="WP_285671310.1">
    <property type="nucleotide sequence ID" value="NZ_BSYI01000011.1"/>
</dbReference>
<feature type="domain" description="PII-uridylyltransferase/Glutamine-synthetase adenylyltransferase" evidence="8">
    <location>
        <begin position="307"/>
        <end position="448"/>
    </location>
</feature>
<proteinExistence type="predicted"/>
<keyword evidence="2 9" id="KW-0548">Nucleotidyltransferase</keyword>
<dbReference type="Gene3D" id="3.30.460.10">
    <property type="entry name" value="Beta Polymerase, domain 2"/>
    <property type="match status" value="2"/>
</dbReference>
<dbReference type="Proteomes" id="UP001239909">
    <property type="component" value="Unassembled WGS sequence"/>
</dbReference>
<dbReference type="Pfam" id="PF03710">
    <property type="entry name" value="GlnE"/>
    <property type="match status" value="2"/>
</dbReference>
<evidence type="ECO:0000313" key="9">
    <source>
        <dbReference type="EMBL" id="GMG82527.1"/>
    </source>
</evidence>
<dbReference type="Gene3D" id="1.20.120.1510">
    <property type="match status" value="1"/>
</dbReference>
<name>A0ABQ6LHR2_9RHOB</name>
<evidence type="ECO:0000256" key="4">
    <source>
        <dbReference type="ARBA" id="ARBA00022840"/>
    </source>
</evidence>
<evidence type="ECO:0000256" key="1">
    <source>
        <dbReference type="ARBA" id="ARBA00022679"/>
    </source>
</evidence>
<evidence type="ECO:0000256" key="5">
    <source>
        <dbReference type="ARBA" id="ARBA00022842"/>
    </source>
</evidence>
<evidence type="ECO:0000256" key="6">
    <source>
        <dbReference type="ARBA" id="ARBA00023268"/>
    </source>
</evidence>
<dbReference type="EMBL" id="BSYI01000011">
    <property type="protein sequence ID" value="GMG82527.1"/>
    <property type="molecule type" value="Genomic_DNA"/>
</dbReference>
<gene>
    <name evidence="9" type="ORF">LNKW23_17400</name>
</gene>
<dbReference type="SUPFAM" id="SSF81593">
    <property type="entry name" value="Nucleotidyltransferase substrate binding subunit/domain"/>
    <property type="match status" value="2"/>
</dbReference>
<dbReference type="PANTHER" id="PTHR30621">
    <property type="entry name" value="GLUTAMINE SYNTHETASE ADENYLYLTRANSFERASE"/>
    <property type="match status" value="1"/>
</dbReference>
<protein>
    <submittedName>
        <fullName evidence="9">[glutamate--ammonia-ligase] adenylyltransferase</fullName>
    </submittedName>
</protein>
<dbReference type="SUPFAM" id="SSF81301">
    <property type="entry name" value="Nucleotidyltransferase"/>
    <property type="match status" value="2"/>
</dbReference>
<keyword evidence="1" id="KW-0808">Transferase</keyword>
<dbReference type="CDD" id="cd05401">
    <property type="entry name" value="NT_GlnE_GlnD_like"/>
    <property type="match status" value="2"/>
</dbReference>
<evidence type="ECO:0000256" key="2">
    <source>
        <dbReference type="ARBA" id="ARBA00022695"/>
    </source>
</evidence>
<keyword evidence="5" id="KW-0460">Magnesium</keyword>
<dbReference type="NCBIfam" id="NF008292">
    <property type="entry name" value="PRK11072.1"/>
    <property type="match status" value="1"/>
</dbReference>